<proteinExistence type="predicted"/>
<feature type="compositionally biased region" description="Basic and acidic residues" evidence="1">
    <location>
        <begin position="92"/>
        <end position="102"/>
    </location>
</feature>
<comment type="caution">
    <text evidence="3">The sequence shown here is derived from an EMBL/GenBank/DDBJ whole genome shotgun (WGS) entry which is preliminary data.</text>
</comment>
<keyword evidence="2" id="KW-1133">Transmembrane helix</keyword>
<protein>
    <submittedName>
        <fullName evidence="3">Uncharacterized protein</fullName>
    </submittedName>
</protein>
<evidence type="ECO:0000313" key="4">
    <source>
        <dbReference type="Proteomes" id="UP001344447"/>
    </source>
</evidence>
<evidence type="ECO:0000256" key="1">
    <source>
        <dbReference type="SAM" id="MobiDB-lite"/>
    </source>
</evidence>
<dbReference type="Proteomes" id="UP001344447">
    <property type="component" value="Unassembled WGS sequence"/>
</dbReference>
<keyword evidence="4" id="KW-1185">Reference proteome</keyword>
<gene>
    <name evidence="3" type="ORF">RB653_004353</name>
</gene>
<feature type="transmembrane region" description="Helical" evidence="2">
    <location>
        <begin position="282"/>
        <end position="303"/>
    </location>
</feature>
<feature type="region of interest" description="Disordered" evidence="1">
    <location>
        <begin position="56"/>
        <end position="116"/>
    </location>
</feature>
<dbReference type="EMBL" id="JAVFKY010000001">
    <property type="protein sequence ID" value="KAK5582767.1"/>
    <property type="molecule type" value="Genomic_DNA"/>
</dbReference>
<keyword evidence="2" id="KW-0812">Transmembrane</keyword>
<evidence type="ECO:0000313" key="3">
    <source>
        <dbReference type="EMBL" id="KAK5582767.1"/>
    </source>
</evidence>
<organism evidence="3 4">
    <name type="scientific">Dictyostelium firmibasis</name>
    <dbReference type="NCBI Taxonomy" id="79012"/>
    <lineage>
        <taxon>Eukaryota</taxon>
        <taxon>Amoebozoa</taxon>
        <taxon>Evosea</taxon>
        <taxon>Eumycetozoa</taxon>
        <taxon>Dictyostelia</taxon>
        <taxon>Dictyosteliales</taxon>
        <taxon>Dictyosteliaceae</taxon>
        <taxon>Dictyostelium</taxon>
    </lineage>
</organism>
<keyword evidence="2" id="KW-0472">Membrane</keyword>
<accession>A0AAN7U0T9</accession>
<feature type="compositionally biased region" description="Low complexity" evidence="1">
    <location>
        <begin position="1"/>
        <end position="15"/>
    </location>
</feature>
<dbReference type="AlphaFoldDB" id="A0AAN7U0T9"/>
<reference evidence="3 4" key="1">
    <citation type="submission" date="2023-11" db="EMBL/GenBank/DDBJ databases">
        <title>Dfirmibasis_genome.</title>
        <authorList>
            <person name="Edelbroek B."/>
            <person name="Kjellin J."/>
            <person name="Jerlstrom-Hultqvist J."/>
            <person name="Soderbom F."/>
        </authorList>
    </citation>
    <scope>NUCLEOTIDE SEQUENCE [LARGE SCALE GENOMIC DNA]</scope>
    <source>
        <strain evidence="3 4">TNS-C-14</strain>
    </source>
</reference>
<sequence length="304" mass="33865">MQSSNPFENSNSSSSGGKEDIKEDFVLLNKEDPTIQSTLIKRLDSIQQQDHIKKKQDLLDTKSNESNSICGASPFEVPKEDHSYLKSANTLKEQKEKEKPKQQENQQSINESISLPFSNNIESTVSLEKQQSTEIVANSNNNNDQFVSVPFSPPLKPFSLEKQESNSELPYIRPDNFDSTNYPHSTTTTNTGLLNPGIDRTYYNMNSRIGGNIPLDDDNLSNNNPFPRVTTAVDPEVEVNNDDDEDEAGPMVNININPGTFAEPNGAEVPVVTRRRRNDDKIGVIVMCTIILIIIGACIAFLFI</sequence>
<name>A0AAN7U0T9_9MYCE</name>
<feature type="region of interest" description="Disordered" evidence="1">
    <location>
        <begin position="1"/>
        <end position="25"/>
    </location>
</feature>
<evidence type="ECO:0000256" key="2">
    <source>
        <dbReference type="SAM" id="Phobius"/>
    </source>
</evidence>